<name>A0A7J0EZD7_9ERIC</name>
<organism evidence="2 3">
    <name type="scientific">Actinidia rufa</name>
    <dbReference type="NCBI Taxonomy" id="165716"/>
    <lineage>
        <taxon>Eukaryota</taxon>
        <taxon>Viridiplantae</taxon>
        <taxon>Streptophyta</taxon>
        <taxon>Embryophyta</taxon>
        <taxon>Tracheophyta</taxon>
        <taxon>Spermatophyta</taxon>
        <taxon>Magnoliopsida</taxon>
        <taxon>eudicotyledons</taxon>
        <taxon>Gunneridae</taxon>
        <taxon>Pentapetalae</taxon>
        <taxon>asterids</taxon>
        <taxon>Ericales</taxon>
        <taxon>Actinidiaceae</taxon>
        <taxon>Actinidia</taxon>
    </lineage>
</organism>
<evidence type="ECO:0000313" key="3">
    <source>
        <dbReference type="Proteomes" id="UP000585474"/>
    </source>
</evidence>
<dbReference type="Pfam" id="PF03478">
    <property type="entry name" value="Beta-prop_KIB1-4"/>
    <property type="match status" value="1"/>
</dbReference>
<protein>
    <recommendedName>
        <fullName evidence="1">KIB1-4 beta-propeller domain-containing protein</fullName>
    </recommendedName>
</protein>
<accession>A0A7J0EZD7</accession>
<reference evidence="2 3" key="1">
    <citation type="submission" date="2019-07" db="EMBL/GenBank/DDBJ databases">
        <title>De Novo Assembly of kiwifruit Actinidia rufa.</title>
        <authorList>
            <person name="Sugita-Konishi S."/>
            <person name="Sato K."/>
            <person name="Mori E."/>
            <person name="Abe Y."/>
            <person name="Kisaki G."/>
            <person name="Hamano K."/>
            <person name="Suezawa K."/>
            <person name="Otani M."/>
            <person name="Fukuda T."/>
            <person name="Manabe T."/>
            <person name="Gomi K."/>
            <person name="Tabuchi M."/>
            <person name="Akimitsu K."/>
            <person name="Kataoka I."/>
        </authorList>
    </citation>
    <scope>NUCLEOTIDE SEQUENCE [LARGE SCALE GENOMIC DNA]</scope>
    <source>
        <strain evidence="3">cv. Fuchu</strain>
    </source>
</reference>
<dbReference type="AlphaFoldDB" id="A0A7J0EZD7"/>
<dbReference type="EMBL" id="BJWL01000008">
    <property type="protein sequence ID" value="GFY91790.1"/>
    <property type="molecule type" value="Genomic_DNA"/>
</dbReference>
<evidence type="ECO:0000313" key="2">
    <source>
        <dbReference type="EMBL" id="GFY91790.1"/>
    </source>
</evidence>
<dbReference type="InterPro" id="IPR005174">
    <property type="entry name" value="KIB1-4_b-propeller"/>
</dbReference>
<dbReference type="Proteomes" id="UP000585474">
    <property type="component" value="Unassembled WGS sequence"/>
</dbReference>
<sequence length="177" mass="19469">MYVLLGVPLPKPTHPHCPINLHGSCFLLIKPKSPISTKILKTRFVILSSILPRRRSTSSIIGRNRGRARAGGGWDRLRGGCSIWMKSKTFFDVSVQAVSLPFITKTTLWGDPISSPNNYGIVVIYGFVMSKVAFSKSGDSKWTDIGGARDDYCDIVCSKHYVFALSDVGSVENLGFD</sequence>
<proteinExistence type="predicted"/>
<dbReference type="OrthoDB" id="642536at2759"/>
<evidence type="ECO:0000259" key="1">
    <source>
        <dbReference type="Pfam" id="PF03478"/>
    </source>
</evidence>
<gene>
    <name evidence="2" type="ORF">Acr_08g0001860</name>
</gene>
<comment type="caution">
    <text evidence="2">The sequence shown here is derived from an EMBL/GenBank/DDBJ whole genome shotgun (WGS) entry which is preliminary data.</text>
</comment>
<feature type="domain" description="KIB1-4 beta-propeller" evidence="1">
    <location>
        <begin position="101"/>
        <end position="172"/>
    </location>
</feature>
<keyword evidence="3" id="KW-1185">Reference proteome</keyword>